<evidence type="ECO:0000313" key="2">
    <source>
        <dbReference type="Proteomes" id="UP000193778"/>
    </source>
</evidence>
<dbReference type="AlphaFoldDB" id="A0A1X7ADC7"/>
<sequence>MPSPERGSLDDLGAADPIHAKMPEILTAGIPGYEIPERRQDEHSLRFDFAACFRAFGVPVAEAQVLPLQKRGLEGRQKRGVNSAHVQDVLFGRKLSDMQTVKEPAQIPHLVRRQGLLDLGEPRVGEAGEGKASRRTHGCDTDEKCKHLCDRKTGRSLHGLRIKLHAPAAPTFGMDDKTLITQRPDIAQYRSSGRTDLTGQFVDRCGSVTAKGAHDSITGVMLYVDPWGKTMGYEDVFTKIEMCRNHYEEVGLGADFVEQFIR</sequence>
<organism evidence="1 2">
    <name type="scientific">Ruegeria meonggei</name>
    <dbReference type="NCBI Taxonomy" id="1446476"/>
    <lineage>
        <taxon>Bacteria</taxon>
        <taxon>Pseudomonadati</taxon>
        <taxon>Pseudomonadota</taxon>
        <taxon>Alphaproteobacteria</taxon>
        <taxon>Rhodobacterales</taxon>
        <taxon>Roseobacteraceae</taxon>
        <taxon>Ruegeria</taxon>
    </lineage>
</organism>
<dbReference type="Gene3D" id="2.60.120.10">
    <property type="entry name" value="Jelly Rolls"/>
    <property type="match status" value="1"/>
</dbReference>
<protein>
    <submittedName>
        <fullName evidence="1">Uncharacterized protein</fullName>
    </submittedName>
</protein>
<evidence type="ECO:0000313" key="1">
    <source>
        <dbReference type="EMBL" id="SLN76286.1"/>
    </source>
</evidence>
<name>A0A1X7ADC7_9RHOB</name>
<gene>
    <name evidence="1" type="ORF">RUM8411_04374</name>
</gene>
<proteinExistence type="predicted"/>
<dbReference type="Proteomes" id="UP000193778">
    <property type="component" value="Unassembled WGS sequence"/>
</dbReference>
<reference evidence="2" key="1">
    <citation type="submission" date="2017-03" db="EMBL/GenBank/DDBJ databases">
        <authorList>
            <person name="Rodrigo-Torres L."/>
            <person name="Arahal R.D."/>
            <person name="Lucena T."/>
        </authorList>
    </citation>
    <scope>NUCLEOTIDE SEQUENCE [LARGE SCALE GENOMIC DNA]</scope>
    <source>
        <strain evidence="2">CECT 8411</strain>
    </source>
</reference>
<accession>A0A1X7ADC7</accession>
<dbReference type="EMBL" id="FWFP01000018">
    <property type="protein sequence ID" value="SLN76286.1"/>
    <property type="molecule type" value="Genomic_DNA"/>
</dbReference>
<dbReference type="InterPro" id="IPR014710">
    <property type="entry name" value="RmlC-like_jellyroll"/>
</dbReference>
<keyword evidence="2" id="KW-1185">Reference proteome</keyword>